<dbReference type="Proteomes" id="UP000203626">
    <property type="component" value="Segment"/>
</dbReference>
<dbReference type="KEGG" id="vg:28340423"/>
<proteinExistence type="predicted"/>
<sequence>MEWYSSYTVDLDPPKRCSNCSVALTKFLKDDEENIKRLLYAQPNRLKILRSFLEFCRNKTLNYKILDKEVYRVLT</sequence>
<dbReference type="GeneID" id="28340423"/>
<evidence type="ECO:0000313" key="1">
    <source>
        <dbReference type="EMBL" id="ANS71180.1"/>
    </source>
</evidence>
<dbReference type="InterPro" id="IPR007952">
    <property type="entry name" value="Poxvirus_A2.5L"/>
</dbReference>
<protein>
    <submittedName>
        <fullName evidence="1">S-s bond formation pathway protein</fullName>
    </submittedName>
</protein>
<accession>A0A1B1MRM4</accession>
<reference evidence="1 2" key="1">
    <citation type="journal article" date="2016" name="J. Gen. Virol.">
        <title>Genomic characterization of a novel poxvirus from a flying fox: evidence for a new genus?</title>
        <authorList>
            <person name="O'Dea M.A."/>
            <person name="Tu S.L."/>
            <person name="Pang S."/>
            <person name="De Ridder T."/>
            <person name="Jackson B."/>
            <person name="Upton C."/>
        </authorList>
    </citation>
    <scope>NUCLEOTIDE SEQUENCE [LARGE SCALE GENOMIC DNA]</scope>
    <source>
        <strain evidence="1 2">Australia</strain>
    </source>
</reference>
<keyword evidence="2" id="KW-1185">Reference proteome</keyword>
<organism evidence="1 2">
    <name type="scientific">Pteropox virus</name>
    <dbReference type="NCBI Taxonomy" id="1873698"/>
    <lineage>
        <taxon>Viruses</taxon>
        <taxon>Varidnaviria</taxon>
        <taxon>Bamfordvirae</taxon>
        <taxon>Nucleocytoviricota</taxon>
        <taxon>Pokkesviricetes</taxon>
        <taxon>Chitovirales</taxon>
        <taxon>Poxviridae</taxon>
        <taxon>Chordopoxvirinae</taxon>
        <taxon>Pteropopoxvirus</taxon>
        <taxon>Pteropopoxvirus pteropox</taxon>
    </lineage>
</organism>
<dbReference type="RefSeq" id="YP_009268811.1">
    <property type="nucleotide sequence ID" value="NC_030656.1"/>
</dbReference>
<dbReference type="OrthoDB" id="22105at10239"/>
<evidence type="ECO:0000313" key="2">
    <source>
        <dbReference type="Proteomes" id="UP000203626"/>
    </source>
</evidence>
<gene>
    <name evidence="1" type="primary">PTPV-Aus-096</name>
</gene>
<name>A0A1B1MRM4_9POXV</name>
<dbReference type="Pfam" id="PF05288">
    <property type="entry name" value="Pox_A3L"/>
    <property type="match status" value="1"/>
</dbReference>
<dbReference type="EMBL" id="KU980965">
    <property type="protein sequence ID" value="ANS71180.1"/>
    <property type="molecule type" value="Genomic_DNA"/>
</dbReference>